<name>A0A2H0UAV2_9BACT</name>
<gene>
    <name evidence="1" type="ORF">COU18_02620</name>
</gene>
<evidence type="ECO:0000313" key="1">
    <source>
        <dbReference type="EMBL" id="PIR83554.1"/>
    </source>
</evidence>
<organism evidence="1 2">
    <name type="scientific">Candidatus Kaiserbacteria bacterium CG10_big_fil_rev_8_21_14_0_10_51_14</name>
    <dbReference type="NCBI Taxonomy" id="1974610"/>
    <lineage>
        <taxon>Bacteria</taxon>
        <taxon>Candidatus Kaiseribacteriota</taxon>
    </lineage>
</organism>
<dbReference type="AlphaFoldDB" id="A0A2H0UAV2"/>
<dbReference type="Proteomes" id="UP000231192">
    <property type="component" value="Unassembled WGS sequence"/>
</dbReference>
<evidence type="ECO:0000313" key="2">
    <source>
        <dbReference type="Proteomes" id="UP000231192"/>
    </source>
</evidence>
<dbReference type="EMBL" id="PFBK01000008">
    <property type="protein sequence ID" value="PIR83554.1"/>
    <property type="molecule type" value="Genomic_DNA"/>
</dbReference>
<proteinExistence type="predicted"/>
<sequence length="65" mass="7344">MILVIVPVEVVVVQATQVLRGILIQQFVLSIMAFGKMTSLPESEFLSEARLRKVKHFLVYPAVFI</sequence>
<accession>A0A2H0UAV2</accession>
<protein>
    <submittedName>
        <fullName evidence="1">Uncharacterized protein</fullName>
    </submittedName>
</protein>
<comment type="caution">
    <text evidence="1">The sequence shown here is derived from an EMBL/GenBank/DDBJ whole genome shotgun (WGS) entry which is preliminary data.</text>
</comment>
<reference evidence="2" key="1">
    <citation type="submission" date="2017-09" db="EMBL/GenBank/DDBJ databases">
        <title>Depth-based differentiation of microbial function through sediment-hosted aquifers and enrichment of novel symbionts in the deep terrestrial subsurface.</title>
        <authorList>
            <person name="Probst A.J."/>
            <person name="Ladd B."/>
            <person name="Jarett J.K."/>
            <person name="Geller-Mcgrath D.E."/>
            <person name="Sieber C.M.K."/>
            <person name="Emerson J.B."/>
            <person name="Anantharaman K."/>
            <person name="Thomas B.C."/>
            <person name="Malmstrom R."/>
            <person name="Stieglmeier M."/>
            <person name="Klingl A."/>
            <person name="Woyke T."/>
            <person name="Ryan C.M."/>
            <person name="Banfield J.F."/>
        </authorList>
    </citation>
    <scope>NUCLEOTIDE SEQUENCE [LARGE SCALE GENOMIC DNA]</scope>
</reference>